<dbReference type="SUPFAM" id="SSF57997">
    <property type="entry name" value="Tropomyosin"/>
    <property type="match status" value="1"/>
</dbReference>
<accession>A0A6M4GC35</accession>
<dbReference type="SUPFAM" id="SSF52540">
    <property type="entry name" value="P-loop containing nucleoside triphosphate hydrolases"/>
    <property type="match status" value="1"/>
</dbReference>
<dbReference type="Gene3D" id="3.40.50.300">
    <property type="entry name" value="P-loop containing nucleotide triphosphate hydrolases"/>
    <property type="match status" value="1"/>
</dbReference>
<evidence type="ECO:0008006" key="4">
    <source>
        <dbReference type="Google" id="ProtNLM"/>
    </source>
</evidence>
<feature type="coiled-coil region" evidence="1">
    <location>
        <begin position="310"/>
        <end position="771"/>
    </location>
</feature>
<proteinExistence type="predicted"/>
<dbReference type="Gene3D" id="1.10.287.1490">
    <property type="match status" value="1"/>
</dbReference>
<keyword evidence="1" id="KW-0175">Coiled coil</keyword>
<organism evidence="2 3">
    <name type="scientific">Sphingobium yanoikuyae</name>
    <name type="common">Sphingomonas yanoikuyae</name>
    <dbReference type="NCBI Taxonomy" id="13690"/>
    <lineage>
        <taxon>Bacteria</taxon>
        <taxon>Pseudomonadati</taxon>
        <taxon>Pseudomonadota</taxon>
        <taxon>Alphaproteobacteria</taxon>
        <taxon>Sphingomonadales</taxon>
        <taxon>Sphingomonadaceae</taxon>
        <taxon>Sphingobium</taxon>
    </lineage>
</organism>
<reference evidence="2 3" key="1">
    <citation type="submission" date="2020-04" db="EMBL/GenBank/DDBJ databases">
        <title>The Whole Genome Analysis of High salt-tolerant Sphingobium yanoikuyae YC-XJ2 with Aryl organophosphorus flame retardants (aryl-OPFRs)-degrading capacity and characteristics of Related phosphotriesterase.</title>
        <authorList>
            <person name="Li X."/>
        </authorList>
    </citation>
    <scope>NUCLEOTIDE SEQUENCE [LARGE SCALE GENOMIC DNA]</scope>
    <source>
        <strain evidence="2 3">YC-XJ2</strain>
    </source>
</reference>
<dbReference type="RefSeq" id="WP_169862270.1">
    <property type="nucleotide sequence ID" value="NZ_CP053021.1"/>
</dbReference>
<name>A0A6M4GC35_SPHYA</name>
<evidence type="ECO:0000256" key="1">
    <source>
        <dbReference type="SAM" id="Coils"/>
    </source>
</evidence>
<protein>
    <recommendedName>
        <fullName evidence="4">Sulfotransferase family protein</fullName>
    </recommendedName>
</protein>
<dbReference type="AlphaFoldDB" id="A0A6M4GC35"/>
<gene>
    <name evidence="2" type="ORF">HH800_21410</name>
</gene>
<evidence type="ECO:0000313" key="2">
    <source>
        <dbReference type="EMBL" id="QJR04530.1"/>
    </source>
</evidence>
<dbReference type="EMBL" id="CP053021">
    <property type="protein sequence ID" value="QJR04530.1"/>
    <property type="molecule type" value="Genomic_DNA"/>
</dbReference>
<sequence length="868" mass="99307">MTQSYQKEADAVTSRKKNRQRVGVLVLGMHRSGTSLLSRLLSLHGCDLPENLLPANGSNSAGYWESATILEFNDQLLASGGSKWHDWLSFNPGWYDSPRKDEYLDRASSVLKQEFGNSGLFVLKDPRICRLTPFWLEALEQEGISPAIVVPVRHPALVSRSLTLRDGIQDSVGQLLWLRHVLDAEASTRGLNRTFLTFNQLLEEWHDLPNRMSADLGIQWPRSNQVSRAEQADFINPEMAHSEIALQNRPTSRNMPDAIFQAWDIFDRWSKTGEVAEDHILLDGLHDQLNRAGEIVGEAITTGMNTNWLLREKEENVNELIGQLSDVRAKLEDQQGKLTSAIEDREEKQADIIALRRELGDNEERLTAAAAKATETARQLEQLRITMADRDLTLQALQEKTASSDSGRQILEIELDELKNELSVLQFAMEEKEQAVLQARQDMAQADLAKQQMEESITTLTTELDDARARADKVTADNQILSEDVEKGHKAIAAAEAFSRTAEADRDKLAERCEELQARLATTESNLRQRYAELDHVRHEMDMAHEAAEQARNAEKRQQDKSAELKEAVLSLESRIADAEAANAELADVRARLNESTAINDRLNQNILSAQQRISLAEAARDEANQRSLGYDRMADTLHVQDMRLARLIEELQNVRKQADTAQRKAVEQEQELQAFSDEKRQFSEEMAYLRNDMMRARQAERATEQANAELVAELDQLRAKMEVEVARNVEHSQRLNSDLARQRDENELIVRNLRAQTDELQRKVDQQDQAYHFINQQLFDEKRLAQATIEQQQWLLSVNKALLEPGRWWVRFLSPARRERLLLRRLSRRELFDSEAYLNRYDDVARSGMNPLEHYIRHGMQEGRTRL</sequence>
<dbReference type="Proteomes" id="UP000502611">
    <property type="component" value="Chromosome"/>
</dbReference>
<evidence type="ECO:0000313" key="3">
    <source>
        <dbReference type="Proteomes" id="UP000502611"/>
    </source>
</evidence>
<dbReference type="InterPro" id="IPR027417">
    <property type="entry name" value="P-loop_NTPase"/>
</dbReference>